<sequence length="124" mass="13418">MKKFLQDILDKVIGLECIVIADRDGVPLIKVSDDKIPETALMPSFLSTFGLASLQGTKLGMGESSTSICMYGSYQVVQMDLEGLSLTFVGSTECNTGHILAISKELSPVLLELRTKTEFDASQP</sequence>
<evidence type="ECO:0000313" key="4">
    <source>
        <dbReference type="EMBL" id="JAQ13280.1"/>
    </source>
</evidence>
<reference evidence="4" key="4">
    <citation type="journal article" date="2016" name="Gigascience">
        <title>De novo construction of an expanded transcriptome assembly for the western tarnished plant bug, Lygus hesperus.</title>
        <authorList>
            <person name="Tassone E.E."/>
            <person name="Geib S.M."/>
            <person name="Hall B."/>
            <person name="Fabrick J.A."/>
            <person name="Brent C.S."/>
            <person name="Hull J.J."/>
        </authorList>
    </citation>
    <scope>NUCLEOTIDE SEQUENCE</scope>
</reference>
<evidence type="ECO:0000313" key="2">
    <source>
        <dbReference type="EMBL" id="JAG09488.1"/>
    </source>
</evidence>
<dbReference type="InterPro" id="IPR015019">
    <property type="entry name" value="LAMTOR3"/>
</dbReference>
<evidence type="ECO:0000256" key="1">
    <source>
        <dbReference type="ARBA" id="ARBA00005356"/>
    </source>
</evidence>
<dbReference type="PANTHER" id="PTHR13378:SF1">
    <property type="entry name" value="RAGULATOR COMPLEX PROTEIN LAMTOR3"/>
    <property type="match status" value="1"/>
</dbReference>
<dbReference type="EMBL" id="GDHC01000323">
    <property type="protein sequence ID" value="JAQ18306.1"/>
    <property type="molecule type" value="Transcribed_RNA"/>
</dbReference>
<name>A0A0A9WSP6_LYGHE</name>
<protein>
    <submittedName>
        <fullName evidence="2">Ragulator complex protein LAMTOR3</fullName>
    </submittedName>
</protein>
<dbReference type="PANTHER" id="PTHR13378">
    <property type="entry name" value="REGULATOR COMPLEX PROTEIN LAMTOR3"/>
    <property type="match status" value="1"/>
</dbReference>
<dbReference type="EMBL" id="GBRD01010730">
    <property type="protein sequence ID" value="JAG55094.1"/>
    <property type="molecule type" value="Transcribed_RNA"/>
</dbReference>
<dbReference type="EMBL" id="GDHC01005349">
    <property type="protein sequence ID" value="JAQ13280.1"/>
    <property type="molecule type" value="Transcribed_RNA"/>
</dbReference>
<organism evidence="2">
    <name type="scientific">Lygus hesperus</name>
    <name type="common">Western plant bug</name>
    <dbReference type="NCBI Taxonomy" id="30085"/>
    <lineage>
        <taxon>Eukaryota</taxon>
        <taxon>Metazoa</taxon>
        <taxon>Ecdysozoa</taxon>
        <taxon>Arthropoda</taxon>
        <taxon>Hexapoda</taxon>
        <taxon>Insecta</taxon>
        <taxon>Pterygota</taxon>
        <taxon>Neoptera</taxon>
        <taxon>Paraneoptera</taxon>
        <taxon>Hemiptera</taxon>
        <taxon>Heteroptera</taxon>
        <taxon>Panheteroptera</taxon>
        <taxon>Cimicomorpha</taxon>
        <taxon>Miridae</taxon>
        <taxon>Mirini</taxon>
        <taxon>Lygus</taxon>
    </lineage>
</organism>
<proteinExistence type="inferred from homology"/>
<reference evidence="2" key="2">
    <citation type="submission" date="2014-07" db="EMBL/GenBank/DDBJ databases">
        <authorList>
            <person name="Hull J."/>
        </authorList>
    </citation>
    <scope>NUCLEOTIDE SEQUENCE</scope>
</reference>
<dbReference type="GO" id="GO:0071230">
    <property type="term" value="P:cellular response to amino acid stimulus"/>
    <property type="evidence" value="ECO:0007669"/>
    <property type="project" value="TreeGrafter"/>
</dbReference>
<gene>
    <name evidence="2" type="primary">LAMTOR3</name>
    <name evidence="5" type="synonym">LAMTOR3_0</name>
    <name evidence="4" type="synonym">LAMTOR3_1</name>
    <name evidence="2" type="ORF">CM83_34012</name>
    <name evidence="5" type="ORF">g.30758</name>
    <name evidence="4" type="ORF">g.30759</name>
</gene>
<evidence type="ECO:0000313" key="3">
    <source>
        <dbReference type="EMBL" id="JAG55094.1"/>
    </source>
</evidence>
<dbReference type="EMBL" id="GBHO01034116">
    <property type="protein sequence ID" value="JAG09488.1"/>
    <property type="molecule type" value="Transcribed_RNA"/>
</dbReference>
<evidence type="ECO:0000313" key="5">
    <source>
        <dbReference type="EMBL" id="JAQ18306.1"/>
    </source>
</evidence>
<reference evidence="3" key="3">
    <citation type="submission" date="2014-09" db="EMBL/GenBank/DDBJ databases">
        <authorList>
            <person name="Magalhaes I.L.F."/>
            <person name="Oliveira U."/>
            <person name="Santos F.R."/>
            <person name="Vidigal T.H.D.A."/>
            <person name="Brescovit A.D."/>
            <person name="Santos A.J."/>
        </authorList>
    </citation>
    <scope>NUCLEOTIDE SEQUENCE</scope>
</reference>
<dbReference type="Gene3D" id="3.30.450.30">
    <property type="entry name" value="Dynein light chain 2a, cytoplasmic"/>
    <property type="match status" value="1"/>
</dbReference>
<dbReference type="SMART" id="SM01278">
    <property type="entry name" value="MAPKK1_Int"/>
    <property type="match status" value="1"/>
</dbReference>
<dbReference type="SUPFAM" id="SSF103196">
    <property type="entry name" value="Roadblock/LC7 domain"/>
    <property type="match status" value="1"/>
</dbReference>
<dbReference type="GO" id="GO:0032008">
    <property type="term" value="P:positive regulation of TOR signaling"/>
    <property type="evidence" value="ECO:0007669"/>
    <property type="project" value="TreeGrafter"/>
</dbReference>
<comment type="similarity">
    <text evidence="1">Belongs to the LAMTOR3 family.</text>
</comment>
<dbReference type="AlphaFoldDB" id="A0A0A9WSP6"/>
<dbReference type="FunFam" id="3.30.450.30:FF:000003">
    <property type="entry name" value="ragulator complex protein LAMTOR3 homolog"/>
    <property type="match status" value="1"/>
</dbReference>
<dbReference type="GO" id="GO:0071986">
    <property type="term" value="C:Ragulator complex"/>
    <property type="evidence" value="ECO:0007669"/>
    <property type="project" value="TreeGrafter"/>
</dbReference>
<accession>A0A0A9WSP6</accession>
<dbReference type="Pfam" id="PF08923">
    <property type="entry name" value="MAPKK1_Int"/>
    <property type="match status" value="1"/>
</dbReference>
<reference evidence="2" key="1">
    <citation type="journal article" date="2014" name="PLoS ONE">
        <title>Transcriptome-Based Identification of ABC Transporters in the Western Tarnished Plant Bug Lygus hesperus.</title>
        <authorList>
            <person name="Hull J.J."/>
            <person name="Chaney K."/>
            <person name="Geib S.M."/>
            <person name="Fabrick J.A."/>
            <person name="Brent C.S."/>
            <person name="Walsh D."/>
            <person name="Lavine L.C."/>
        </authorList>
    </citation>
    <scope>NUCLEOTIDE SEQUENCE</scope>
</reference>